<reference evidence="1" key="2">
    <citation type="journal article" date="2015" name="Data Brief">
        <title>Shoot transcriptome of the giant reed, Arundo donax.</title>
        <authorList>
            <person name="Barrero R.A."/>
            <person name="Guerrero F.D."/>
            <person name="Moolhuijzen P."/>
            <person name="Goolsby J.A."/>
            <person name="Tidwell J."/>
            <person name="Bellgard S.E."/>
            <person name="Bellgard M.I."/>
        </authorList>
    </citation>
    <scope>NUCLEOTIDE SEQUENCE</scope>
    <source>
        <tissue evidence="1">Shoot tissue taken approximately 20 cm above the soil surface</tissue>
    </source>
</reference>
<proteinExistence type="predicted"/>
<dbReference type="AlphaFoldDB" id="A0A0A9AKC7"/>
<dbReference type="EMBL" id="GBRH01247557">
    <property type="protein sequence ID" value="JAD50338.1"/>
    <property type="molecule type" value="Transcribed_RNA"/>
</dbReference>
<sequence>MLCRGIRRGLLITEPCLRICS</sequence>
<protein>
    <submittedName>
        <fullName evidence="1">Uncharacterized protein</fullName>
    </submittedName>
</protein>
<accession>A0A0A9AKC7</accession>
<organism evidence="1">
    <name type="scientific">Arundo donax</name>
    <name type="common">Giant reed</name>
    <name type="synonym">Donax arundinaceus</name>
    <dbReference type="NCBI Taxonomy" id="35708"/>
    <lineage>
        <taxon>Eukaryota</taxon>
        <taxon>Viridiplantae</taxon>
        <taxon>Streptophyta</taxon>
        <taxon>Embryophyta</taxon>
        <taxon>Tracheophyta</taxon>
        <taxon>Spermatophyta</taxon>
        <taxon>Magnoliopsida</taxon>
        <taxon>Liliopsida</taxon>
        <taxon>Poales</taxon>
        <taxon>Poaceae</taxon>
        <taxon>PACMAD clade</taxon>
        <taxon>Arundinoideae</taxon>
        <taxon>Arundineae</taxon>
        <taxon>Arundo</taxon>
    </lineage>
</organism>
<reference evidence="1" key="1">
    <citation type="submission" date="2014-09" db="EMBL/GenBank/DDBJ databases">
        <authorList>
            <person name="Magalhaes I.L.F."/>
            <person name="Oliveira U."/>
            <person name="Santos F.R."/>
            <person name="Vidigal T.H.D.A."/>
            <person name="Brescovit A.D."/>
            <person name="Santos A.J."/>
        </authorList>
    </citation>
    <scope>NUCLEOTIDE SEQUENCE</scope>
    <source>
        <tissue evidence="1">Shoot tissue taken approximately 20 cm above the soil surface</tissue>
    </source>
</reference>
<name>A0A0A9AKC7_ARUDO</name>
<evidence type="ECO:0000313" key="1">
    <source>
        <dbReference type="EMBL" id="JAD50338.1"/>
    </source>
</evidence>